<proteinExistence type="predicted"/>
<feature type="transmembrane region" description="Helical" evidence="5">
    <location>
        <begin position="178"/>
        <end position="198"/>
    </location>
</feature>
<name>A0A8J2UEH5_9BACT</name>
<reference evidence="7" key="2">
    <citation type="submission" date="2020-09" db="EMBL/GenBank/DDBJ databases">
        <authorList>
            <person name="Sun Q."/>
            <person name="Zhou Y."/>
        </authorList>
    </citation>
    <scope>NUCLEOTIDE SEQUENCE</scope>
    <source>
        <strain evidence="7">CGMCC 1.15448</strain>
    </source>
</reference>
<feature type="transmembrane region" description="Helical" evidence="5">
    <location>
        <begin position="239"/>
        <end position="259"/>
    </location>
</feature>
<evidence type="ECO:0000256" key="3">
    <source>
        <dbReference type="ARBA" id="ARBA00022989"/>
    </source>
</evidence>
<dbReference type="RefSeq" id="WP_188933257.1">
    <property type="nucleotide sequence ID" value="NZ_BMJC01000003.1"/>
</dbReference>
<dbReference type="SUPFAM" id="SSF53850">
    <property type="entry name" value="Periplasmic binding protein-like II"/>
    <property type="match status" value="1"/>
</dbReference>
<dbReference type="PANTHER" id="PTHR43471">
    <property type="entry name" value="ABC TRANSPORTER PERMEASE"/>
    <property type="match status" value="1"/>
</dbReference>
<dbReference type="GO" id="GO:0016020">
    <property type="term" value="C:membrane"/>
    <property type="evidence" value="ECO:0007669"/>
    <property type="project" value="UniProtKB-SubCell"/>
</dbReference>
<evidence type="ECO:0000313" key="7">
    <source>
        <dbReference type="EMBL" id="GGB05545.1"/>
    </source>
</evidence>
<keyword evidence="8" id="KW-1185">Reference proteome</keyword>
<reference evidence="7" key="1">
    <citation type="journal article" date="2014" name="Int. J. Syst. Evol. Microbiol.">
        <title>Complete genome sequence of Corynebacterium casei LMG S-19264T (=DSM 44701T), isolated from a smear-ripened cheese.</title>
        <authorList>
            <consortium name="US DOE Joint Genome Institute (JGI-PGF)"/>
            <person name="Walter F."/>
            <person name="Albersmeier A."/>
            <person name="Kalinowski J."/>
            <person name="Ruckert C."/>
        </authorList>
    </citation>
    <scope>NUCLEOTIDE SEQUENCE</scope>
    <source>
        <strain evidence="7">CGMCC 1.15448</strain>
    </source>
</reference>
<keyword evidence="3 5" id="KW-1133">Transmembrane helix</keyword>
<evidence type="ECO:0000256" key="2">
    <source>
        <dbReference type="ARBA" id="ARBA00022692"/>
    </source>
</evidence>
<organism evidence="7 8">
    <name type="scientific">Puia dinghuensis</name>
    <dbReference type="NCBI Taxonomy" id="1792502"/>
    <lineage>
        <taxon>Bacteria</taxon>
        <taxon>Pseudomonadati</taxon>
        <taxon>Bacteroidota</taxon>
        <taxon>Chitinophagia</taxon>
        <taxon>Chitinophagales</taxon>
        <taxon>Chitinophagaceae</taxon>
        <taxon>Puia</taxon>
    </lineage>
</organism>
<evidence type="ECO:0000259" key="6">
    <source>
        <dbReference type="Pfam" id="PF12698"/>
    </source>
</evidence>
<keyword evidence="2 5" id="KW-0812">Transmembrane</keyword>
<keyword evidence="4 5" id="KW-0472">Membrane</keyword>
<dbReference type="AlphaFoldDB" id="A0A8J2UEH5"/>
<dbReference type="GO" id="GO:0140359">
    <property type="term" value="F:ABC-type transporter activity"/>
    <property type="evidence" value="ECO:0007669"/>
    <property type="project" value="InterPro"/>
</dbReference>
<feature type="transmembrane region" description="Helical" evidence="5">
    <location>
        <begin position="367"/>
        <end position="388"/>
    </location>
</feature>
<dbReference type="Pfam" id="PF12698">
    <property type="entry name" value="ABC2_membrane_3"/>
    <property type="match status" value="1"/>
</dbReference>
<sequence length="444" mass="49376">MSKIWLITRREYLTRLRNRTFLLSTFLFPLVIVLFIVGMVAIATQTHTRHRIAVIDANGYFKDYLKSDSTISFVFSPDLDTLNYESKGCSAVLIIPVLPEDKKTIYRLKYKKQLGLEGSGDLTNRVNEAITDHLIYEKTAVSRAQLDSIRRGSDIADFRSYEDMGTTAKASNQGASFFVAYMSGILIYILTFVYGAMVMRGVMEEKTNRIAEVVVSSVKPFQLMMGKITGIGAVGLTQFLLWIVLLVSLGIIAQGFIPASTWKDVQDMQHASAMGDASSVAKTSELAQRVYRIDNAINGANIPLTIFCFLFYFIGGYLFYSALFAAVGSAVNEDPQEAQSLMMPITLPVVFSFFIMTVAVQDPGGPLAVWASIIPFSSPIVMMARIPFGVPGTVAWWQLGLSMALLVLGFLGTTWLAGKIYRTGILMYGKKATWKTMWKWAFHK</sequence>
<evidence type="ECO:0000256" key="4">
    <source>
        <dbReference type="ARBA" id="ARBA00023136"/>
    </source>
</evidence>
<protein>
    <submittedName>
        <fullName evidence="7">ABC transporter permease</fullName>
    </submittedName>
</protein>
<feature type="domain" description="ABC-2 type transporter transmembrane" evidence="6">
    <location>
        <begin position="20"/>
        <end position="417"/>
    </location>
</feature>
<dbReference type="EMBL" id="BMJC01000003">
    <property type="protein sequence ID" value="GGB05545.1"/>
    <property type="molecule type" value="Genomic_DNA"/>
</dbReference>
<evidence type="ECO:0000256" key="1">
    <source>
        <dbReference type="ARBA" id="ARBA00004141"/>
    </source>
</evidence>
<feature type="transmembrane region" description="Helical" evidence="5">
    <location>
        <begin position="299"/>
        <end position="320"/>
    </location>
</feature>
<comment type="subcellular location">
    <subcellularLocation>
        <location evidence="1">Membrane</location>
        <topology evidence="1">Multi-pass membrane protein</topology>
    </subcellularLocation>
</comment>
<comment type="caution">
    <text evidence="7">The sequence shown here is derived from an EMBL/GenBank/DDBJ whole genome shotgun (WGS) entry which is preliminary data.</text>
</comment>
<evidence type="ECO:0000256" key="5">
    <source>
        <dbReference type="SAM" id="Phobius"/>
    </source>
</evidence>
<accession>A0A8J2UEH5</accession>
<dbReference type="Gene3D" id="3.40.190.10">
    <property type="entry name" value="Periplasmic binding protein-like II"/>
    <property type="match status" value="1"/>
</dbReference>
<feature type="transmembrane region" description="Helical" evidence="5">
    <location>
        <begin position="340"/>
        <end position="360"/>
    </location>
</feature>
<feature type="transmembrane region" description="Helical" evidence="5">
    <location>
        <begin position="394"/>
        <end position="417"/>
    </location>
</feature>
<gene>
    <name evidence="7" type="primary">natB</name>
    <name evidence="7" type="ORF">GCM10011511_31130</name>
</gene>
<dbReference type="Proteomes" id="UP000607559">
    <property type="component" value="Unassembled WGS sequence"/>
</dbReference>
<dbReference type="InterPro" id="IPR013525">
    <property type="entry name" value="ABC2_TM"/>
</dbReference>
<evidence type="ECO:0000313" key="8">
    <source>
        <dbReference type="Proteomes" id="UP000607559"/>
    </source>
</evidence>
<feature type="transmembrane region" description="Helical" evidence="5">
    <location>
        <begin position="21"/>
        <end position="43"/>
    </location>
</feature>
<dbReference type="PANTHER" id="PTHR43471:SF3">
    <property type="entry name" value="ABC TRANSPORTER PERMEASE PROTEIN NATB"/>
    <property type="match status" value="1"/>
</dbReference>